<evidence type="ECO:0000256" key="2">
    <source>
        <dbReference type="SAM" id="SignalP"/>
    </source>
</evidence>
<organism evidence="3 4">
    <name type="scientific">Pochonia chlamydosporia 170</name>
    <dbReference type="NCBI Taxonomy" id="1380566"/>
    <lineage>
        <taxon>Eukaryota</taxon>
        <taxon>Fungi</taxon>
        <taxon>Dikarya</taxon>
        <taxon>Ascomycota</taxon>
        <taxon>Pezizomycotina</taxon>
        <taxon>Sordariomycetes</taxon>
        <taxon>Hypocreomycetidae</taxon>
        <taxon>Hypocreales</taxon>
        <taxon>Clavicipitaceae</taxon>
        <taxon>Pochonia</taxon>
    </lineage>
</organism>
<dbReference type="GeneID" id="28847941"/>
<feature type="compositionally biased region" description="Basic and acidic residues" evidence="1">
    <location>
        <begin position="854"/>
        <end position="866"/>
    </location>
</feature>
<evidence type="ECO:0000313" key="3">
    <source>
        <dbReference type="EMBL" id="OAQ68385.1"/>
    </source>
</evidence>
<dbReference type="EMBL" id="LSBJ02000003">
    <property type="protein sequence ID" value="OAQ68385.1"/>
    <property type="molecule type" value="Genomic_DNA"/>
</dbReference>
<sequence>MIDLRSHGLILGLIVLVALATPVAAFGAGNIASISKVEGQNWRHGDIEDALLTLAMARAMKHSKFNKIMVSRVYFGNWLRDYSQAIDVGTVKTVSAEAIRLLLCVLGFLTFGYGSGEFEVTADRLGCYRPEDHIDNPKNYADNQDARQYDRRLRGPIDERRELSIDPESGMKNYIANERAGIMTSAQHVRNLFSRCIELGRNYKNGGRKEDLYESLRLMGTGLHCLEDFLAHSNYCELALIEMGERDVFPHVGQDTRIRLQGARGDVYPIVTGTFGGVDFLHSVVGEVSDKMTQNEIEELEGTLQDSKNSDTSLLRDLLDKIPDGLFGGKNQKNRIDEIQDNAASAQVQNMSVSPRDPEEFTVYVQQVYKQIMPAIEFHDDIMKSITSAVEKIPVLPKIIEQLEEQLSRFVFSIMAPFVVPLIRQVKNELAAGSGEVIHSSEQEQHVVFSDDRSTDPTHSMLSKDHFSNILNEIAGRTAAKMISWVVPQIMDAIDDDNTDVNRLCDRVINGILHHPAQRDMGRDGVTEARNTMFNEVRSWWGELGNEQNSYRQKLSREGVKRGENHKEGVDDTGHGHGCAGKLKMRKLYGEPDTLENKIAGAAADAIVSGATGMISGIVEENTGYKLPTGQGSQQHQQEEEKGGLEGFLSKAGSILGGAFGGDENTGRDSRRNDNESSYSQTQSSYGRQDSSYSQSQQSSGYGYSQQSSGYGQSQQSSSRYDDDNRRRRDDDENTGYSGRQESNYGGSSGYGRQESSHGGNTHHGRREETNYGRQESSYGGQEDSYGGNNYSRQESSYGGREESSYGRQESSYGGRDDSYSRQESSYGGNESYGRQGSSYGRQESGYGGNSGYGREESSYGGREDGYGGNNQGRRDDDSYGRRGEDSYNRRDDDDDNEGYGRREHHGRRRDNEYGGGGSGYGY</sequence>
<feature type="compositionally biased region" description="Basic and acidic residues" evidence="1">
    <location>
        <begin position="873"/>
        <end position="892"/>
    </location>
</feature>
<feature type="region of interest" description="Disordered" evidence="1">
    <location>
        <begin position="557"/>
        <end position="578"/>
    </location>
</feature>
<proteinExistence type="predicted"/>
<dbReference type="InterPro" id="IPR010816">
    <property type="entry name" value="Het-C"/>
</dbReference>
<feature type="compositionally biased region" description="Basic and acidic residues" evidence="1">
    <location>
        <begin position="557"/>
        <end position="575"/>
    </location>
</feature>
<name>A0A179FRY4_METCM</name>
<dbReference type="Proteomes" id="UP000078397">
    <property type="component" value="Unassembled WGS sequence"/>
</dbReference>
<dbReference type="STRING" id="1380566.A0A179FRY4"/>
<feature type="compositionally biased region" description="Low complexity" evidence="1">
    <location>
        <begin position="683"/>
        <end position="719"/>
    </location>
</feature>
<dbReference type="RefSeq" id="XP_018145235.1">
    <property type="nucleotide sequence ID" value="XM_018283947.1"/>
</dbReference>
<dbReference type="PANTHER" id="PTHR14905:SF11">
    <property type="entry name" value="TINC (EUROFUNG)"/>
    <property type="match status" value="1"/>
</dbReference>
<dbReference type="Pfam" id="PF07217">
    <property type="entry name" value="Het-C"/>
    <property type="match status" value="1"/>
</dbReference>
<evidence type="ECO:0000313" key="4">
    <source>
        <dbReference type="Proteomes" id="UP000078397"/>
    </source>
</evidence>
<comment type="caution">
    <text evidence="3">The sequence shown here is derived from an EMBL/GenBank/DDBJ whole genome shotgun (WGS) entry which is preliminary data.</text>
</comment>
<keyword evidence="2" id="KW-0732">Signal</keyword>
<reference evidence="3 4" key="1">
    <citation type="journal article" date="2016" name="PLoS Pathog.">
        <title>Biosynthesis of antibiotic leucinostatins in bio-control fungus Purpureocillium lilacinum and their inhibition on phytophthora revealed by genome mining.</title>
        <authorList>
            <person name="Wang G."/>
            <person name="Liu Z."/>
            <person name="Lin R."/>
            <person name="Li E."/>
            <person name="Mao Z."/>
            <person name="Ling J."/>
            <person name="Yang Y."/>
            <person name="Yin W.B."/>
            <person name="Xie B."/>
        </authorList>
    </citation>
    <scope>NUCLEOTIDE SEQUENCE [LARGE SCALE GENOMIC DNA]</scope>
    <source>
        <strain evidence="3">170</strain>
    </source>
</reference>
<keyword evidence="4" id="KW-1185">Reference proteome</keyword>
<feature type="region of interest" description="Disordered" evidence="1">
    <location>
        <begin position="653"/>
        <end position="923"/>
    </location>
</feature>
<protein>
    <submittedName>
        <fullName evidence="3">NIMA-interacting protein TinC</fullName>
    </submittedName>
</protein>
<gene>
    <name evidence="3" type="ORF">VFPPC_04618</name>
</gene>
<accession>A0A179FRY4</accession>
<feature type="compositionally biased region" description="Basic and acidic residues" evidence="1">
    <location>
        <begin position="665"/>
        <end position="675"/>
    </location>
</feature>
<feature type="signal peptide" evidence="2">
    <location>
        <begin position="1"/>
        <end position="25"/>
    </location>
</feature>
<feature type="compositionally biased region" description="Basic and acidic residues" evidence="1">
    <location>
        <begin position="720"/>
        <end position="731"/>
    </location>
</feature>
<evidence type="ECO:0000256" key="1">
    <source>
        <dbReference type="SAM" id="MobiDB-lite"/>
    </source>
</evidence>
<feature type="chain" id="PRO_5008102001" evidence="2">
    <location>
        <begin position="26"/>
        <end position="923"/>
    </location>
</feature>
<dbReference type="PANTHER" id="PTHR14905">
    <property type="entry name" value="NG37"/>
    <property type="match status" value="1"/>
</dbReference>
<feature type="compositionally biased region" description="Polar residues" evidence="1">
    <location>
        <begin position="735"/>
        <end position="746"/>
    </location>
</feature>
<feature type="compositionally biased region" description="Polar residues" evidence="1">
    <location>
        <begin position="822"/>
        <end position="842"/>
    </location>
</feature>
<dbReference type="OrthoDB" id="2506204at2759"/>
<dbReference type="InterPro" id="IPR052577">
    <property type="entry name" value="VWA7"/>
</dbReference>
<dbReference type="AlphaFoldDB" id="A0A179FRY4"/>
<dbReference type="KEGG" id="pchm:VFPPC_04618"/>
<feature type="compositionally biased region" description="Gly residues" evidence="1">
    <location>
        <begin position="914"/>
        <end position="923"/>
    </location>
</feature>